<dbReference type="Proteomes" id="UP001143463">
    <property type="component" value="Unassembled WGS sequence"/>
</dbReference>
<organism evidence="1 2">
    <name type="scientific">Pseudonocardia halophobica</name>
    <dbReference type="NCBI Taxonomy" id="29401"/>
    <lineage>
        <taxon>Bacteria</taxon>
        <taxon>Bacillati</taxon>
        <taxon>Actinomycetota</taxon>
        <taxon>Actinomycetes</taxon>
        <taxon>Pseudonocardiales</taxon>
        <taxon>Pseudonocardiaceae</taxon>
        <taxon>Pseudonocardia</taxon>
    </lineage>
</organism>
<reference evidence="1" key="2">
    <citation type="submission" date="2023-01" db="EMBL/GenBank/DDBJ databases">
        <authorList>
            <person name="Sun Q."/>
            <person name="Evtushenko L."/>
        </authorList>
    </citation>
    <scope>NUCLEOTIDE SEQUENCE</scope>
    <source>
        <strain evidence="1">VKM Ac-1069</strain>
    </source>
</reference>
<keyword evidence="2" id="KW-1185">Reference proteome</keyword>
<comment type="caution">
    <text evidence="1">The sequence shown here is derived from an EMBL/GenBank/DDBJ whole genome shotgun (WGS) entry which is preliminary data.</text>
</comment>
<protein>
    <submittedName>
        <fullName evidence="1">Uncharacterized protein</fullName>
    </submittedName>
</protein>
<reference evidence="1" key="1">
    <citation type="journal article" date="2014" name="Int. J. Syst. Evol. Microbiol.">
        <title>Complete genome sequence of Corynebacterium casei LMG S-19264T (=DSM 44701T), isolated from a smear-ripened cheese.</title>
        <authorList>
            <consortium name="US DOE Joint Genome Institute (JGI-PGF)"/>
            <person name="Walter F."/>
            <person name="Albersmeier A."/>
            <person name="Kalinowski J."/>
            <person name="Ruckert C."/>
        </authorList>
    </citation>
    <scope>NUCLEOTIDE SEQUENCE</scope>
    <source>
        <strain evidence="1">VKM Ac-1069</strain>
    </source>
</reference>
<gene>
    <name evidence="1" type="ORF">GCM10017577_36630</name>
</gene>
<name>A0A9W6NXI2_9PSEU</name>
<dbReference type="RefSeq" id="WP_037048050.1">
    <property type="nucleotide sequence ID" value="NZ_BAAAUZ010000018.1"/>
</dbReference>
<evidence type="ECO:0000313" key="1">
    <source>
        <dbReference type="EMBL" id="GLL12522.1"/>
    </source>
</evidence>
<proteinExistence type="predicted"/>
<sequence length="103" mass="11040">MLFIGPAADESTDEHEGYVAGLDAAGRATDIWTDVRERLSGYVAVLARCECGWSGLPQPADPAGHRAAEREWIDGHFAAVVGTGPWPDEMFLRSPVRATSAVT</sequence>
<evidence type="ECO:0000313" key="2">
    <source>
        <dbReference type="Proteomes" id="UP001143463"/>
    </source>
</evidence>
<dbReference type="AlphaFoldDB" id="A0A9W6NXI2"/>
<dbReference type="EMBL" id="BSFQ01000014">
    <property type="protein sequence ID" value="GLL12522.1"/>
    <property type="molecule type" value="Genomic_DNA"/>
</dbReference>
<accession>A0A9W6NXI2</accession>